<protein>
    <submittedName>
        <fullName evidence="10">DUF421 domain-containing protein</fullName>
    </submittedName>
</protein>
<keyword evidence="11" id="KW-1185">Reference proteome</keyword>
<dbReference type="Pfam" id="PF04239">
    <property type="entry name" value="DUF421"/>
    <property type="match status" value="1"/>
</dbReference>
<keyword evidence="4 7" id="KW-0812">Transmembrane</keyword>
<evidence type="ECO:0000259" key="9">
    <source>
        <dbReference type="Pfam" id="PF20730"/>
    </source>
</evidence>
<dbReference type="InterPro" id="IPR007353">
    <property type="entry name" value="DUF421"/>
</dbReference>
<evidence type="ECO:0000256" key="6">
    <source>
        <dbReference type="ARBA" id="ARBA00023136"/>
    </source>
</evidence>
<feature type="domain" description="YetF-like N-terminal transmembrane" evidence="9">
    <location>
        <begin position="19"/>
        <end position="82"/>
    </location>
</feature>
<evidence type="ECO:0000256" key="1">
    <source>
        <dbReference type="ARBA" id="ARBA00004651"/>
    </source>
</evidence>
<dbReference type="GO" id="GO:0005886">
    <property type="term" value="C:plasma membrane"/>
    <property type="evidence" value="ECO:0007669"/>
    <property type="project" value="UniProtKB-SubCell"/>
</dbReference>
<dbReference type="Proteomes" id="UP001142317">
    <property type="component" value="Unassembled WGS sequence"/>
</dbReference>
<proteinExistence type="inferred from homology"/>
<dbReference type="InterPro" id="IPR023090">
    <property type="entry name" value="UPF0702_alpha/beta_dom_sf"/>
</dbReference>
<comment type="caution">
    <text evidence="10">The sequence shown here is derived from an EMBL/GenBank/DDBJ whole genome shotgun (WGS) entry which is preliminary data.</text>
</comment>
<dbReference type="RefSeq" id="WP_210006595.1">
    <property type="nucleotide sequence ID" value="NZ_BSEO01000014.1"/>
</dbReference>
<gene>
    <name evidence="10" type="ORF">GCM10017586_20270</name>
</gene>
<evidence type="ECO:0000259" key="8">
    <source>
        <dbReference type="Pfam" id="PF04239"/>
    </source>
</evidence>
<dbReference type="PANTHER" id="PTHR34582">
    <property type="entry name" value="UPF0702 TRANSMEMBRANE PROTEIN YCAP"/>
    <property type="match status" value="1"/>
</dbReference>
<evidence type="ECO:0000256" key="2">
    <source>
        <dbReference type="ARBA" id="ARBA00006448"/>
    </source>
</evidence>
<comment type="subcellular location">
    <subcellularLocation>
        <location evidence="1">Cell membrane</location>
        <topology evidence="1">Multi-pass membrane protein</topology>
    </subcellularLocation>
</comment>
<dbReference type="PANTHER" id="PTHR34582:SF6">
    <property type="entry name" value="UPF0702 TRANSMEMBRANE PROTEIN YCAP"/>
    <property type="match status" value="1"/>
</dbReference>
<evidence type="ECO:0000313" key="10">
    <source>
        <dbReference type="EMBL" id="GLJ80344.1"/>
    </source>
</evidence>
<reference evidence="10" key="2">
    <citation type="submission" date="2023-01" db="EMBL/GenBank/DDBJ databases">
        <authorList>
            <person name="Sun Q."/>
            <person name="Evtushenko L."/>
        </authorList>
    </citation>
    <scope>NUCLEOTIDE SEQUENCE</scope>
    <source>
        <strain evidence="10">VKM Ac-1447</strain>
    </source>
</reference>
<keyword evidence="3" id="KW-1003">Cell membrane</keyword>
<evidence type="ECO:0000313" key="11">
    <source>
        <dbReference type="Proteomes" id="UP001142317"/>
    </source>
</evidence>
<evidence type="ECO:0000256" key="4">
    <source>
        <dbReference type="ARBA" id="ARBA00022692"/>
    </source>
</evidence>
<evidence type="ECO:0000256" key="5">
    <source>
        <dbReference type="ARBA" id="ARBA00022989"/>
    </source>
</evidence>
<dbReference type="InterPro" id="IPR048454">
    <property type="entry name" value="YetF_N"/>
</dbReference>
<keyword evidence="6 7" id="KW-0472">Membrane</keyword>
<feature type="transmembrane region" description="Helical" evidence="7">
    <location>
        <begin position="64"/>
        <end position="85"/>
    </location>
</feature>
<dbReference type="AlphaFoldDB" id="A0A9W6HGV0"/>
<comment type="similarity">
    <text evidence="2">Belongs to the UPF0702 family.</text>
</comment>
<feature type="transmembrane region" description="Helical" evidence="7">
    <location>
        <begin position="6"/>
        <end position="27"/>
    </location>
</feature>
<organism evidence="10 11">
    <name type="scientific">Microbacterium imperiale</name>
    <dbReference type="NCBI Taxonomy" id="33884"/>
    <lineage>
        <taxon>Bacteria</taxon>
        <taxon>Bacillati</taxon>
        <taxon>Actinomycetota</taxon>
        <taxon>Actinomycetes</taxon>
        <taxon>Micrococcales</taxon>
        <taxon>Microbacteriaceae</taxon>
        <taxon>Microbacterium</taxon>
    </lineage>
</organism>
<feature type="domain" description="YetF C-terminal" evidence="8">
    <location>
        <begin position="88"/>
        <end position="156"/>
    </location>
</feature>
<reference evidence="10" key="1">
    <citation type="journal article" date="2014" name="Int. J. Syst. Evol. Microbiol.">
        <title>Complete genome sequence of Corynebacterium casei LMG S-19264T (=DSM 44701T), isolated from a smear-ripened cheese.</title>
        <authorList>
            <consortium name="US DOE Joint Genome Institute (JGI-PGF)"/>
            <person name="Walter F."/>
            <person name="Albersmeier A."/>
            <person name="Kalinowski J."/>
            <person name="Ruckert C."/>
        </authorList>
    </citation>
    <scope>NUCLEOTIDE SEQUENCE</scope>
    <source>
        <strain evidence="10">VKM Ac-1447</strain>
    </source>
</reference>
<dbReference type="EMBL" id="BSEO01000014">
    <property type="protein sequence ID" value="GLJ80344.1"/>
    <property type="molecule type" value="Genomic_DNA"/>
</dbReference>
<keyword evidence="5 7" id="KW-1133">Transmembrane helix</keyword>
<accession>A0A9W6HGV0</accession>
<sequence>MWFDSWSDVLRVVLVGLAAYLSLVLLIRASGKRSLAQMNAFDLVVTVALGSTLATILLSSDVAYAEGVTAIVLLLALQVIVAVLVKWSPRFRRVVTAAPALLVVHGSLDERELRRNRVTRKDVEQAVRQSGQGAMKDVAAVILESDGKMSVIPEASLGDGSAVRDIPGWPS</sequence>
<feature type="transmembrane region" description="Helical" evidence="7">
    <location>
        <begin position="39"/>
        <end position="58"/>
    </location>
</feature>
<dbReference type="Pfam" id="PF20730">
    <property type="entry name" value="YetF_N"/>
    <property type="match status" value="1"/>
</dbReference>
<evidence type="ECO:0000256" key="7">
    <source>
        <dbReference type="SAM" id="Phobius"/>
    </source>
</evidence>
<evidence type="ECO:0000256" key="3">
    <source>
        <dbReference type="ARBA" id="ARBA00022475"/>
    </source>
</evidence>
<dbReference type="Gene3D" id="3.30.240.20">
    <property type="entry name" value="bsu07140 like domains"/>
    <property type="match status" value="1"/>
</dbReference>
<name>A0A9W6HGV0_9MICO</name>